<gene>
    <name evidence="2" type="ORF">E2R57_01735</name>
</gene>
<dbReference type="Proteomes" id="UP000294621">
    <property type="component" value="Unassembled WGS sequence"/>
</dbReference>
<name>A0A4R5YDS2_9MICC</name>
<feature type="compositionally biased region" description="Low complexity" evidence="1">
    <location>
        <begin position="29"/>
        <end position="50"/>
    </location>
</feature>
<reference evidence="2 3" key="1">
    <citation type="submission" date="2019-03" db="EMBL/GenBank/DDBJ databases">
        <title>Genome Sequencing and Assembly of Various Microbes Isolated from Partially Reclaimed Soil and Acid Mine Drainage (AMD) Site.</title>
        <authorList>
            <person name="Steinbock B."/>
            <person name="Bechtold R."/>
            <person name="Sevigny J.L."/>
            <person name="Thomas D."/>
            <person name="Cuthill L.R."/>
            <person name="Aveiro Johannsen E.J."/>
            <person name="Thomas K."/>
            <person name="Ghosh A."/>
        </authorList>
    </citation>
    <scope>NUCLEOTIDE SEQUENCE [LARGE SCALE GENOMIC DNA]</scope>
    <source>
        <strain evidence="2 3">S-A1</strain>
    </source>
</reference>
<evidence type="ECO:0000313" key="2">
    <source>
        <dbReference type="EMBL" id="TDL41412.1"/>
    </source>
</evidence>
<comment type="caution">
    <text evidence="2">The sequence shown here is derived from an EMBL/GenBank/DDBJ whole genome shotgun (WGS) entry which is preliminary data.</text>
</comment>
<feature type="region of interest" description="Disordered" evidence="1">
    <location>
        <begin position="1"/>
        <end position="70"/>
    </location>
</feature>
<dbReference type="EMBL" id="SMZQ01000001">
    <property type="protein sequence ID" value="TDL41412.1"/>
    <property type="molecule type" value="Genomic_DNA"/>
</dbReference>
<dbReference type="AlphaFoldDB" id="A0A4R5YDS2"/>
<protein>
    <submittedName>
        <fullName evidence="2">Uncharacterized protein</fullName>
    </submittedName>
</protein>
<feature type="compositionally biased region" description="Low complexity" evidence="1">
    <location>
        <begin position="59"/>
        <end position="70"/>
    </location>
</feature>
<proteinExistence type="predicted"/>
<sequence>MPATAAAAASWSRCSGPHPRGREPGSGAGDAAVGPAGADGDTLADGAAVEGVDDGAGPGAAVQEASATAETAAKSGRILCGLSRRR</sequence>
<organism evidence="2 3">
    <name type="scientific">Arthrobacter nitrophenolicus</name>
    <dbReference type="NCBI Taxonomy" id="683150"/>
    <lineage>
        <taxon>Bacteria</taxon>
        <taxon>Bacillati</taxon>
        <taxon>Actinomycetota</taxon>
        <taxon>Actinomycetes</taxon>
        <taxon>Micrococcales</taxon>
        <taxon>Micrococcaceae</taxon>
        <taxon>Arthrobacter</taxon>
    </lineage>
</organism>
<evidence type="ECO:0000313" key="3">
    <source>
        <dbReference type="Proteomes" id="UP000294621"/>
    </source>
</evidence>
<accession>A0A4R5YDS2</accession>
<evidence type="ECO:0000256" key="1">
    <source>
        <dbReference type="SAM" id="MobiDB-lite"/>
    </source>
</evidence>